<evidence type="ECO:0000259" key="9">
    <source>
        <dbReference type="PROSITE" id="PS50011"/>
    </source>
</evidence>
<keyword evidence="7" id="KW-0723">Serine/threonine-protein kinase</keyword>
<evidence type="ECO:0000256" key="4">
    <source>
        <dbReference type="ARBA" id="ARBA00022840"/>
    </source>
</evidence>
<evidence type="ECO:0000256" key="8">
    <source>
        <dbReference type="SAM" id="MobiDB-lite"/>
    </source>
</evidence>
<organism evidence="10 11">
    <name type="scientific">Hericium alpestre</name>
    <dbReference type="NCBI Taxonomy" id="135208"/>
    <lineage>
        <taxon>Eukaryota</taxon>
        <taxon>Fungi</taxon>
        <taxon>Dikarya</taxon>
        <taxon>Basidiomycota</taxon>
        <taxon>Agaricomycotina</taxon>
        <taxon>Agaricomycetes</taxon>
        <taxon>Russulales</taxon>
        <taxon>Hericiaceae</taxon>
        <taxon>Hericium</taxon>
    </lineage>
</organism>
<feature type="compositionally biased region" description="Low complexity" evidence="8">
    <location>
        <begin position="80"/>
        <end position="90"/>
    </location>
</feature>
<dbReference type="Proteomes" id="UP000298061">
    <property type="component" value="Unassembled WGS sequence"/>
</dbReference>
<dbReference type="GO" id="GO:0005524">
    <property type="term" value="F:ATP binding"/>
    <property type="evidence" value="ECO:0007669"/>
    <property type="project" value="UniProtKB-UniRule"/>
</dbReference>
<evidence type="ECO:0000256" key="3">
    <source>
        <dbReference type="ARBA" id="ARBA00022777"/>
    </source>
</evidence>
<dbReference type="PROSITE" id="PS50011">
    <property type="entry name" value="PROTEIN_KINASE_DOM"/>
    <property type="match status" value="1"/>
</dbReference>
<proteinExistence type="inferred from homology"/>
<evidence type="ECO:0000313" key="11">
    <source>
        <dbReference type="Proteomes" id="UP000298061"/>
    </source>
</evidence>
<dbReference type="STRING" id="135208.A0A4Y9ZS39"/>
<accession>A0A4Y9ZS39</accession>
<feature type="domain" description="Protein kinase" evidence="9">
    <location>
        <begin position="226"/>
        <end position="443"/>
    </location>
</feature>
<dbReference type="OrthoDB" id="5337378at2759"/>
<comment type="caution">
    <text evidence="10">The sequence shown here is derived from an EMBL/GenBank/DDBJ whole genome shotgun (WGS) entry which is preliminary data.</text>
</comment>
<evidence type="ECO:0000256" key="5">
    <source>
        <dbReference type="ARBA" id="ARBA00037982"/>
    </source>
</evidence>
<keyword evidence="2 6" id="KW-0547">Nucleotide-binding</keyword>
<feature type="compositionally biased region" description="Polar residues" evidence="8">
    <location>
        <begin position="153"/>
        <end position="167"/>
    </location>
</feature>
<evidence type="ECO:0000256" key="6">
    <source>
        <dbReference type="PROSITE-ProRule" id="PRU10141"/>
    </source>
</evidence>
<keyword evidence="4 6" id="KW-0067">ATP-binding</keyword>
<dbReference type="EMBL" id="SFCI01000869">
    <property type="protein sequence ID" value="TFY77602.1"/>
    <property type="molecule type" value="Genomic_DNA"/>
</dbReference>
<dbReference type="InterPro" id="IPR050339">
    <property type="entry name" value="CC_SR_Kinase"/>
</dbReference>
<dbReference type="PANTHER" id="PTHR11042:SF190">
    <property type="entry name" value="MITOSIS INHIBITOR PROTEIN KINASE MIK1"/>
    <property type="match status" value="1"/>
</dbReference>
<protein>
    <recommendedName>
        <fullName evidence="9">Protein kinase domain-containing protein</fullName>
    </recommendedName>
</protein>
<reference evidence="10 11" key="1">
    <citation type="submission" date="2019-02" db="EMBL/GenBank/DDBJ databases">
        <title>Genome sequencing of the rare red list fungi Hericium alpestre (H. flagellum).</title>
        <authorList>
            <person name="Buettner E."/>
            <person name="Kellner H."/>
        </authorList>
    </citation>
    <scope>NUCLEOTIDE SEQUENCE [LARGE SCALE GENOMIC DNA]</scope>
    <source>
        <strain evidence="10 11">DSM 108284</strain>
    </source>
</reference>
<feature type="region of interest" description="Disordered" evidence="8">
    <location>
        <begin position="1"/>
        <end position="219"/>
    </location>
</feature>
<dbReference type="Pfam" id="PF00069">
    <property type="entry name" value="Pkinase"/>
    <property type="match status" value="1"/>
</dbReference>
<dbReference type="InterPro" id="IPR017441">
    <property type="entry name" value="Protein_kinase_ATP_BS"/>
</dbReference>
<feature type="binding site" evidence="6">
    <location>
        <position position="259"/>
    </location>
    <ligand>
        <name>ATP</name>
        <dbReference type="ChEBI" id="CHEBI:30616"/>
    </ligand>
</feature>
<dbReference type="Gene3D" id="3.30.200.20">
    <property type="entry name" value="Phosphorylase Kinase, domain 1"/>
    <property type="match status" value="1"/>
</dbReference>
<keyword evidence="11" id="KW-1185">Reference proteome</keyword>
<dbReference type="Gene3D" id="1.10.510.10">
    <property type="entry name" value="Transferase(Phosphotransferase) domain 1"/>
    <property type="match status" value="1"/>
</dbReference>
<dbReference type="GO" id="GO:0004674">
    <property type="term" value="F:protein serine/threonine kinase activity"/>
    <property type="evidence" value="ECO:0007669"/>
    <property type="project" value="UniProtKB-KW"/>
</dbReference>
<evidence type="ECO:0000256" key="2">
    <source>
        <dbReference type="ARBA" id="ARBA00022741"/>
    </source>
</evidence>
<gene>
    <name evidence="10" type="ORF">EWM64_g6410</name>
</gene>
<feature type="non-terminal residue" evidence="10">
    <location>
        <position position="1"/>
    </location>
</feature>
<evidence type="ECO:0000256" key="7">
    <source>
        <dbReference type="RuleBase" id="RU000304"/>
    </source>
</evidence>
<dbReference type="InterPro" id="IPR000719">
    <property type="entry name" value="Prot_kinase_dom"/>
</dbReference>
<name>A0A4Y9ZS39_9AGAM</name>
<keyword evidence="1" id="KW-0808">Transferase</keyword>
<feature type="compositionally biased region" description="Low complexity" evidence="8">
    <location>
        <begin position="130"/>
        <end position="152"/>
    </location>
</feature>
<dbReference type="AlphaFoldDB" id="A0A4Y9ZS39"/>
<dbReference type="GO" id="GO:0005737">
    <property type="term" value="C:cytoplasm"/>
    <property type="evidence" value="ECO:0007669"/>
    <property type="project" value="TreeGrafter"/>
</dbReference>
<evidence type="ECO:0000256" key="1">
    <source>
        <dbReference type="ARBA" id="ARBA00022679"/>
    </source>
</evidence>
<sequence>DFGEEAEGGKKKKPRQSLPAAFPTLSGAPAKKGTKRLGVGSQRGADESTDEDEPLEREKYQGLGLGRPSAGKAGWLLRRSSSGAISASSGSGSGDGSYPATPTGEKSTGWHLPPPRFPAHLSPSKPAVPSRLSPNRTASSSSSSTATSNSPLKNASSAGLNISQPFQLQHRRGQSARVTGSAASPFKVPNLPQRSAVTGVRPRSSLGGLTAQPSEDERPGKFEHDFVEVAEVGSGEFGKVMKVRRKDAGAAGEVWAVKKSKQFEGARHRLRLREEVEILQHLSQASSAATHGSSSCHPNVLGYIDSWEQDGLLYIQTELCDLGNFAHFLWEYGRAFPKLEEARVWKILADLSNGMRFIHDAGVIHLDLKPANIFITGEGRFKIGDFGMASRWPRPDLVLSNEGNHGYGTQVLHATGFEREGDKVYLAPEVLQGRYGKAADMFR</sequence>
<dbReference type="InterPro" id="IPR008271">
    <property type="entry name" value="Ser/Thr_kinase_AS"/>
</dbReference>
<keyword evidence="3" id="KW-0418">Kinase</keyword>
<dbReference type="GO" id="GO:0005634">
    <property type="term" value="C:nucleus"/>
    <property type="evidence" value="ECO:0007669"/>
    <property type="project" value="TreeGrafter"/>
</dbReference>
<dbReference type="InterPro" id="IPR011009">
    <property type="entry name" value="Kinase-like_dom_sf"/>
</dbReference>
<dbReference type="PANTHER" id="PTHR11042">
    <property type="entry name" value="EUKARYOTIC TRANSLATION INITIATION FACTOR 2-ALPHA KINASE EIF2-ALPHA KINASE -RELATED"/>
    <property type="match status" value="1"/>
</dbReference>
<dbReference type="PROSITE" id="PS00108">
    <property type="entry name" value="PROTEIN_KINASE_ST"/>
    <property type="match status" value="1"/>
</dbReference>
<evidence type="ECO:0000313" key="10">
    <source>
        <dbReference type="EMBL" id="TFY77602.1"/>
    </source>
</evidence>
<dbReference type="SUPFAM" id="SSF56112">
    <property type="entry name" value="Protein kinase-like (PK-like)"/>
    <property type="match status" value="1"/>
</dbReference>
<dbReference type="SMART" id="SM00220">
    <property type="entry name" value="S_TKc"/>
    <property type="match status" value="1"/>
</dbReference>
<dbReference type="PROSITE" id="PS00107">
    <property type="entry name" value="PROTEIN_KINASE_ATP"/>
    <property type="match status" value="1"/>
</dbReference>
<dbReference type="GO" id="GO:0004713">
    <property type="term" value="F:protein tyrosine kinase activity"/>
    <property type="evidence" value="ECO:0007669"/>
    <property type="project" value="TreeGrafter"/>
</dbReference>
<dbReference type="GO" id="GO:0110031">
    <property type="term" value="P:negative regulation of G2/MI transition of meiotic cell cycle"/>
    <property type="evidence" value="ECO:0007669"/>
    <property type="project" value="TreeGrafter"/>
</dbReference>
<comment type="similarity">
    <text evidence="5">Belongs to the protein kinase superfamily. Ser/Thr protein kinase family. GCN2 subfamily.</text>
</comment>